<evidence type="ECO:0000259" key="2">
    <source>
        <dbReference type="Pfam" id="PF14111"/>
    </source>
</evidence>
<keyword evidence="4" id="KW-1185">Reference proteome</keyword>
<name>A0A9J6B408_SOLCO</name>
<dbReference type="Pfam" id="PF14111">
    <property type="entry name" value="DUF4283"/>
    <property type="match status" value="1"/>
</dbReference>
<sequence length="218" mass="25932">MDDFMNTLIVNCKYTLIGKFSTTMQKVELMRKSFILQTQLHGGVNIAHYNARHVFIDLENELDYNTFWTQQRMTIEGKLMRIQLGLLTLDLRRKPSLFLYGFSYQDCHGIILRRSSSHPTRVNLTIGRLQTIEYENIPPYCTYCRHQGHIIDECNFKVRDEEYKRQKEENGKTDKNKNKEEQEQVGKDKSQTNTKEIDERQHHNSREGTKQRQLDQQK</sequence>
<proteinExistence type="predicted"/>
<feature type="domain" description="DUF4283" evidence="2">
    <location>
        <begin position="11"/>
        <end position="83"/>
    </location>
</feature>
<organism evidence="3 4">
    <name type="scientific">Solanum commersonii</name>
    <name type="common">Commerson's wild potato</name>
    <name type="synonym">Commerson's nightshade</name>
    <dbReference type="NCBI Taxonomy" id="4109"/>
    <lineage>
        <taxon>Eukaryota</taxon>
        <taxon>Viridiplantae</taxon>
        <taxon>Streptophyta</taxon>
        <taxon>Embryophyta</taxon>
        <taxon>Tracheophyta</taxon>
        <taxon>Spermatophyta</taxon>
        <taxon>Magnoliopsida</taxon>
        <taxon>eudicotyledons</taxon>
        <taxon>Gunneridae</taxon>
        <taxon>Pentapetalae</taxon>
        <taxon>asterids</taxon>
        <taxon>lamiids</taxon>
        <taxon>Solanales</taxon>
        <taxon>Solanaceae</taxon>
        <taxon>Solanoideae</taxon>
        <taxon>Solaneae</taxon>
        <taxon>Solanum</taxon>
    </lineage>
</organism>
<dbReference type="PANTHER" id="PTHR31286">
    <property type="entry name" value="GLYCINE-RICH CELL WALL STRUCTURAL PROTEIN 1.8-LIKE"/>
    <property type="match status" value="1"/>
</dbReference>
<dbReference type="InterPro" id="IPR040256">
    <property type="entry name" value="At4g02000-like"/>
</dbReference>
<comment type="caution">
    <text evidence="3">The sequence shown here is derived from an EMBL/GenBank/DDBJ whole genome shotgun (WGS) entry which is preliminary data.</text>
</comment>
<evidence type="ECO:0000313" key="3">
    <source>
        <dbReference type="EMBL" id="KAG5631355.1"/>
    </source>
</evidence>
<dbReference type="PANTHER" id="PTHR31286:SF177">
    <property type="entry name" value="ENDONUCLEASE_EXONUCLEASE_PHOSPHATASE"/>
    <property type="match status" value="1"/>
</dbReference>
<feature type="region of interest" description="Disordered" evidence="1">
    <location>
        <begin position="164"/>
        <end position="218"/>
    </location>
</feature>
<evidence type="ECO:0000256" key="1">
    <source>
        <dbReference type="SAM" id="MobiDB-lite"/>
    </source>
</evidence>
<dbReference type="InterPro" id="IPR025558">
    <property type="entry name" value="DUF4283"/>
</dbReference>
<dbReference type="AlphaFoldDB" id="A0A9J6B408"/>
<evidence type="ECO:0000313" key="4">
    <source>
        <dbReference type="Proteomes" id="UP000824120"/>
    </source>
</evidence>
<reference evidence="3 4" key="1">
    <citation type="submission" date="2020-09" db="EMBL/GenBank/DDBJ databases">
        <title>De no assembly of potato wild relative species, Solanum commersonii.</title>
        <authorList>
            <person name="Cho K."/>
        </authorList>
    </citation>
    <scope>NUCLEOTIDE SEQUENCE [LARGE SCALE GENOMIC DNA]</scope>
    <source>
        <strain evidence="3">LZ3.2</strain>
        <tissue evidence="3">Leaf</tissue>
    </source>
</reference>
<dbReference type="EMBL" id="JACXVP010000001">
    <property type="protein sequence ID" value="KAG5631355.1"/>
    <property type="molecule type" value="Genomic_DNA"/>
</dbReference>
<protein>
    <recommendedName>
        <fullName evidence="2">DUF4283 domain-containing protein</fullName>
    </recommendedName>
</protein>
<accession>A0A9J6B408</accession>
<dbReference type="Proteomes" id="UP000824120">
    <property type="component" value="Chromosome 1"/>
</dbReference>
<gene>
    <name evidence="3" type="ORF">H5410_003072</name>
</gene>